<organism evidence="1 4">
    <name type="scientific">Myxococcus fulvus</name>
    <dbReference type="NCBI Taxonomy" id="33"/>
    <lineage>
        <taxon>Bacteria</taxon>
        <taxon>Pseudomonadati</taxon>
        <taxon>Myxococcota</taxon>
        <taxon>Myxococcia</taxon>
        <taxon>Myxococcales</taxon>
        <taxon>Cystobacterineae</taxon>
        <taxon>Myxococcaceae</taxon>
        <taxon>Myxococcus</taxon>
    </lineage>
</organism>
<name>A0A511TCV2_MYXFU</name>
<dbReference type="Pfam" id="PF18180">
    <property type="entry name" value="LD_cluster3"/>
    <property type="match status" value="1"/>
</dbReference>
<proteinExistence type="predicted"/>
<dbReference type="EMBL" id="FOIB01000005">
    <property type="protein sequence ID" value="SEU13599.1"/>
    <property type="molecule type" value="Genomic_DNA"/>
</dbReference>
<reference evidence="2 3" key="1">
    <citation type="submission" date="2016-10" db="EMBL/GenBank/DDBJ databases">
        <authorList>
            <person name="Varghese N."/>
            <person name="Submissions S."/>
        </authorList>
    </citation>
    <scope>NUCLEOTIDE SEQUENCE [LARGE SCALE GENOMIC DNA]</scope>
    <source>
        <strain evidence="2 3">DSM 16525</strain>
    </source>
</reference>
<dbReference type="Proteomes" id="UP000183760">
    <property type="component" value="Unassembled WGS sequence"/>
</dbReference>
<evidence type="ECO:0000313" key="3">
    <source>
        <dbReference type="Proteomes" id="UP000183760"/>
    </source>
</evidence>
<evidence type="ECO:0000313" key="1">
    <source>
        <dbReference type="EMBL" id="GEN11433.1"/>
    </source>
</evidence>
<keyword evidence="3" id="KW-1185">Reference proteome</keyword>
<dbReference type="Proteomes" id="UP000321514">
    <property type="component" value="Unassembled WGS sequence"/>
</dbReference>
<evidence type="ECO:0000313" key="2">
    <source>
        <dbReference type="EMBL" id="SEU13599.1"/>
    </source>
</evidence>
<dbReference type="AlphaFoldDB" id="A0A511TCV2"/>
<protein>
    <submittedName>
        <fullName evidence="1">Uncharacterized protein</fullName>
    </submittedName>
</protein>
<dbReference type="InterPro" id="IPR041197">
    <property type="entry name" value="LD_cluster3"/>
</dbReference>
<sequence length="211" mass="22707">MADTVERSPGPVFLSASVPLPGRDPVYLSTANILAIREAVAALTVVVLPTDRLVFGGHPAISPLVHLAAERLGAANRVYIYQSQFFQNVIPPSSLQFRHLIWTPVSGSEADSLLLMRERMISSERFQAGVFIGGMEGLEEEFELFRKAQPQAIALAVASTGAAARILFDREPWGSKDAGLENDVAYASLFRRLLGRNAAPSSSSPSTSSVP</sequence>
<dbReference type="RefSeq" id="WP_074954894.1">
    <property type="nucleotide sequence ID" value="NZ_BJXR01000047.1"/>
</dbReference>
<evidence type="ECO:0000313" key="4">
    <source>
        <dbReference type="Proteomes" id="UP000321514"/>
    </source>
</evidence>
<dbReference type="EMBL" id="BJXR01000047">
    <property type="protein sequence ID" value="GEN11433.1"/>
    <property type="molecule type" value="Genomic_DNA"/>
</dbReference>
<accession>A0A511TCV2</accession>
<gene>
    <name evidence="1" type="ORF">MFU01_64700</name>
    <name evidence="2" type="ORF">SAMN05443572_105204</name>
</gene>
<dbReference type="OrthoDB" id="5525437at2"/>
<reference evidence="1 4" key="2">
    <citation type="submission" date="2019-07" db="EMBL/GenBank/DDBJ databases">
        <title>Whole genome shotgun sequence of Myxococcus fulvus NBRC 100333.</title>
        <authorList>
            <person name="Hosoyama A."/>
            <person name="Uohara A."/>
            <person name="Ohji S."/>
            <person name="Ichikawa N."/>
        </authorList>
    </citation>
    <scope>NUCLEOTIDE SEQUENCE [LARGE SCALE GENOMIC DNA]</scope>
    <source>
        <strain evidence="1 4">NBRC 100333</strain>
    </source>
</reference>
<comment type="caution">
    <text evidence="1">The sequence shown here is derived from an EMBL/GenBank/DDBJ whole genome shotgun (WGS) entry which is preliminary data.</text>
</comment>